<gene>
    <name evidence="2" type="ORF">KI387_001983</name>
</gene>
<dbReference type="Proteomes" id="UP000824469">
    <property type="component" value="Unassembled WGS sequence"/>
</dbReference>
<feature type="non-terminal residue" evidence="2">
    <location>
        <position position="1"/>
    </location>
</feature>
<accession>A0AA38GYW7</accession>
<dbReference type="PANTHER" id="PTHR36075:SF1">
    <property type="entry name" value="OS03G0595200 PROTEIN"/>
    <property type="match status" value="1"/>
</dbReference>
<feature type="compositionally biased region" description="Basic residues" evidence="1">
    <location>
        <begin position="81"/>
        <end position="91"/>
    </location>
</feature>
<dbReference type="PANTHER" id="PTHR36075">
    <property type="entry name" value="BNAA10G09820D PROTEIN"/>
    <property type="match status" value="1"/>
</dbReference>
<dbReference type="AlphaFoldDB" id="A0AA38GYW7"/>
<reference evidence="2 3" key="1">
    <citation type="journal article" date="2021" name="Nat. Plants">
        <title>The Taxus genome provides insights into paclitaxel biosynthesis.</title>
        <authorList>
            <person name="Xiong X."/>
            <person name="Gou J."/>
            <person name="Liao Q."/>
            <person name="Li Y."/>
            <person name="Zhou Q."/>
            <person name="Bi G."/>
            <person name="Li C."/>
            <person name="Du R."/>
            <person name="Wang X."/>
            <person name="Sun T."/>
            <person name="Guo L."/>
            <person name="Liang H."/>
            <person name="Lu P."/>
            <person name="Wu Y."/>
            <person name="Zhang Z."/>
            <person name="Ro D.K."/>
            <person name="Shang Y."/>
            <person name="Huang S."/>
            <person name="Yan J."/>
        </authorList>
    </citation>
    <scope>NUCLEOTIDE SEQUENCE [LARGE SCALE GENOMIC DNA]</scope>
    <source>
        <strain evidence="2">Ta-2019</strain>
    </source>
</reference>
<sequence>MMEEPNSFSPCTDAEADVWDADGFEIPCLKLDNLRTVDTETKGTKDSNSSSRQVSSVEDNIYLGPHGAPPSAVKQQEHNSTGKKQRFKHKLKEADIKASIGGRENKVENLRELIG</sequence>
<feature type="compositionally biased region" description="Low complexity" evidence="1">
    <location>
        <begin position="47"/>
        <end position="56"/>
    </location>
</feature>
<keyword evidence="3" id="KW-1185">Reference proteome</keyword>
<feature type="region of interest" description="Disordered" evidence="1">
    <location>
        <begin position="35"/>
        <end position="95"/>
    </location>
</feature>
<dbReference type="EMBL" id="JAHRHJ020000001">
    <property type="protein sequence ID" value="KAH9329875.1"/>
    <property type="molecule type" value="Genomic_DNA"/>
</dbReference>
<evidence type="ECO:0000313" key="2">
    <source>
        <dbReference type="EMBL" id="KAH9329875.1"/>
    </source>
</evidence>
<protein>
    <submittedName>
        <fullName evidence="2">Uncharacterized protein</fullName>
    </submittedName>
</protein>
<organism evidence="2 3">
    <name type="scientific">Taxus chinensis</name>
    <name type="common">Chinese yew</name>
    <name type="synonym">Taxus wallichiana var. chinensis</name>
    <dbReference type="NCBI Taxonomy" id="29808"/>
    <lineage>
        <taxon>Eukaryota</taxon>
        <taxon>Viridiplantae</taxon>
        <taxon>Streptophyta</taxon>
        <taxon>Embryophyta</taxon>
        <taxon>Tracheophyta</taxon>
        <taxon>Spermatophyta</taxon>
        <taxon>Pinopsida</taxon>
        <taxon>Pinidae</taxon>
        <taxon>Conifers II</taxon>
        <taxon>Cupressales</taxon>
        <taxon>Taxaceae</taxon>
        <taxon>Taxus</taxon>
    </lineage>
</organism>
<name>A0AA38GYW7_TAXCH</name>
<evidence type="ECO:0000313" key="3">
    <source>
        <dbReference type="Proteomes" id="UP000824469"/>
    </source>
</evidence>
<comment type="caution">
    <text evidence="2">The sequence shown here is derived from an EMBL/GenBank/DDBJ whole genome shotgun (WGS) entry which is preliminary data.</text>
</comment>
<dbReference type="OMA" id="REWLDPH"/>
<feature type="compositionally biased region" description="Basic and acidic residues" evidence="1">
    <location>
        <begin position="35"/>
        <end position="45"/>
    </location>
</feature>
<proteinExistence type="predicted"/>
<evidence type="ECO:0000256" key="1">
    <source>
        <dbReference type="SAM" id="MobiDB-lite"/>
    </source>
</evidence>